<dbReference type="AlphaFoldDB" id="A0A2S1LTG9"/>
<evidence type="ECO:0000313" key="3">
    <source>
        <dbReference type="Proteomes" id="UP000244677"/>
    </source>
</evidence>
<dbReference type="OrthoDB" id="882541at2"/>
<evidence type="ECO:0000313" key="2">
    <source>
        <dbReference type="EMBL" id="AWG26936.1"/>
    </source>
</evidence>
<dbReference type="KEGG" id="fki:FK004_17705"/>
<dbReference type="Proteomes" id="UP000244677">
    <property type="component" value="Chromosome"/>
</dbReference>
<keyword evidence="1" id="KW-0472">Membrane</keyword>
<accession>A0A2S1LTG9</accession>
<dbReference type="RefSeq" id="WP_108738433.1">
    <property type="nucleotide sequence ID" value="NZ_CP020919.1"/>
</dbReference>
<proteinExistence type="predicted"/>
<dbReference type="PROSITE" id="PS51257">
    <property type="entry name" value="PROKAR_LIPOPROTEIN"/>
    <property type="match status" value="1"/>
</dbReference>
<evidence type="ECO:0000256" key="1">
    <source>
        <dbReference type="SAM" id="Phobius"/>
    </source>
</evidence>
<protein>
    <submittedName>
        <fullName evidence="2">Uncharacterized protein</fullName>
    </submittedName>
</protein>
<organism evidence="2 3">
    <name type="scientific">Flavobacterium kingsejongi</name>
    <dbReference type="NCBI Taxonomy" id="1678728"/>
    <lineage>
        <taxon>Bacteria</taxon>
        <taxon>Pseudomonadati</taxon>
        <taxon>Bacteroidota</taxon>
        <taxon>Flavobacteriia</taxon>
        <taxon>Flavobacteriales</taxon>
        <taxon>Flavobacteriaceae</taxon>
        <taxon>Flavobacterium</taxon>
    </lineage>
</organism>
<dbReference type="EMBL" id="CP020919">
    <property type="protein sequence ID" value="AWG26936.1"/>
    <property type="molecule type" value="Genomic_DNA"/>
</dbReference>
<sequence length="179" mass="20277">MKIIKNIGKGIAVLVLSAFVLGLLIACLPFIIIYAIFSYFEDTLFHNAYTKYLHSIEGTCFFCYNNRETSKSFIETEIIPNLSENVEIIYVEGKSPRSDYTTEYIAKALFNIKNRSGYPYLLYVSKGKVVDLSINKEVYQTLEHAFEPTLLTTQIANFFSTAESGHTPDLEDIALLSLN</sequence>
<keyword evidence="1" id="KW-1133">Transmembrane helix</keyword>
<name>A0A2S1LTG9_9FLAO</name>
<gene>
    <name evidence="2" type="ORF">FK004_17705</name>
</gene>
<keyword evidence="1" id="KW-0812">Transmembrane</keyword>
<keyword evidence="3" id="KW-1185">Reference proteome</keyword>
<feature type="transmembrane region" description="Helical" evidence="1">
    <location>
        <begin position="12"/>
        <end position="37"/>
    </location>
</feature>
<reference evidence="2 3" key="1">
    <citation type="submission" date="2017-04" db="EMBL/GenBank/DDBJ databases">
        <title>Complete genome sequence of Flavobacterium kingsejong AJ004.</title>
        <authorList>
            <person name="Lee P.C."/>
        </authorList>
    </citation>
    <scope>NUCLEOTIDE SEQUENCE [LARGE SCALE GENOMIC DNA]</scope>
    <source>
        <strain evidence="2 3">AJ004</strain>
    </source>
</reference>